<reference evidence="1 2" key="1">
    <citation type="journal article" date="2013" name="Int. J. Syst. Evol. Microbiol.">
        <title>Ilumatobacter nonamiense sp. nov. and Ilumatobacter coccineum sp. nov., isolated from seashore sand.</title>
        <authorList>
            <person name="Matsumoto A."/>
            <person name="Kasai H."/>
            <person name="Matsuo Y."/>
            <person name="Shizuri Y."/>
            <person name="Ichikawa N."/>
            <person name="Fujita N."/>
            <person name="Omura S."/>
            <person name="Takahashi Y."/>
        </authorList>
    </citation>
    <scope>NUCLEOTIDE SEQUENCE [LARGE SCALE GENOMIC DNA]</scope>
    <source>
        <strain evidence="2">NBRC 103263 / KCTC 29153 / YM16-304</strain>
    </source>
</reference>
<keyword evidence="2" id="KW-1185">Reference proteome</keyword>
<organism evidence="1 2">
    <name type="scientific">Ilumatobacter coccineus (strain NBRC 103263 / KCTC 29153 / YM16-304)</name>
    <dbReference type="NCBI Taxonomy" id="1313172"/>
    <lineage>
        <taxon>Bacteria</taxon>
        <taxon>Bacillati</taxon>
        <taxon>Actinomycetota</taxon>
        <taxon>Acidimicrobiia</taxon>
        <taxon>Acidimicrobiales</taxon>
        <taxon>Ilumatobacteraceae</taxon>
        <taxon>Ilumatobacter</taxon>
    </lineage>
</organism>
<sequence>MHISTPTTRRDALKFGGLAVSLGALVAACGENVGGSDEAGRVGNAPVVEPLPDLAVDEAVLLRTASSLEYTAVAVFETVLGLDGALPDALRPTVERLIEDHQATAAEMVSLTEAAGGEAWDCPNDWFMERLVAPLVEALGAHDDPALVTADVLAIATALESFAAASHQELASSAESVEARVAHAEAAALEARHAAVLAIAADGPDAYISPALVGEDVAPDVNGQIRQFAVPSTFAQTSQVEIKAGPADANGVRTSYVFQTPADNSFVYNELSCSA</sequence>
<evidence type="ECO:0000313" key="1">
    <source>
        <dbReference type="EMBL" id="BAN02214.1"/>
    </source>
</evidence>
<accession>A0A6C7E2A6</accession>
<dbReference type="OrthoDB" id="5243263at2"/>
<dbReference type="KEGG" id="aym:YM304_19000"/>
<dbReference type="Pfam" id="PF13668">
    <property type="entry name" value="Ferritin_2"/>
    <property type="match status" value="1"/>
</dbReference>
<protein>
    <submittedName>
        <fullName evidence="1">Uncharacterized protein</fullName>
    </submittedName>
</protein>
<gene>
    <name evidence="1" type="ORF">YM304_19000</name>
</gene>
<evidence type="ECO:0000313" key="2">
    <source>
        <dbReference type="Proteomes" id="UP000011863"/>
    </source>
</evidence>
<name>A0A6C7E2A6_ILUCY</name>
<proteinExistence type="predicted"/>
<dbReference type="EMBL" id="AP012057">
    <property type="protein sequence ID" value="BAN02214.1"/>
    <property type="molecule type" value="Genomic_DNA"/>
</dbReference>
<dbReference type="Proteomes" id="UP000011863">
    <property type="component" value="Chromosome"/>
</dbReference>
<dbReference type="RefSeq" id="WP_015441461.1">
    <property type="nucleotide sequence ID" value="NC_020520.1"/>
</dbReference>
<dbReference type="AlphaFoldDB" id="A0A6C7E2A6"/>